<accession>A0A6J4J4S0</accession>
<evidence type="ECO:0000313" key="1">
    <source>
        <dbReference type="EMBL" id="CAA9269409.1"/>
    </source>
</evidence>
<protein>
    <submittedName>
        <fullName evidence="1">Uncharacterized protein</fullName>
    </submittedName>
</protein>
<dbReference type="EMBL" id="CADCTM010000460">
    <property type="protein sequence ID" value="CAA9269409.1"/>
    <property type="molecule type" value="Genomic_DNA"/>
</dbReference>
<gene>
    <name evidence="1" type="ORF">AVDCRST_MAG92-2870</name>
</gene>
<sequence length="38" mass="4539">MLVLVRPWKKTRYRYYYIFVANSICNVNRSLLPGGFSL</sequence>
<reference evidence="1" key="1">
    <citation type="submission" date="2020-02" db="EMBL/GenBank/DDBJ databases">
        <authorList>
            <person name="Meier V. D."/>
        </authorList>
    </citation>
    <scope>NUCLEOTIDE SEQUENCE</scope>
    <source>
        <strain evidence="1">AVDCRST_MAG92</strain>
    </source>
</reference>
<proteinExistence type="predicted"/>
<organism evidence="1">
    <name type="scientific">uncultured Coleofasciculus sp</name>
    <dbReference type="NCBI Taxonomy" id="1267456"/>
    <lineage>
        <taxon>Bacteria</taxon>
        <taxon>Bacillati</taxon>
        <taxon>Cyanobacteriota</taxon>
        <taxon>Cyanophyceae</taxon>
        <taxon>Coleofasciculales</taxon>
        <taxon>Coleofasciculaceae</taxon>
        <taxon>Coleofasciculus</taxon>
        <taxon>environmental samples</taxon>
    </lineage>
</organism>
<name>A0A6J4J4S0_9CYAN</name>
<dbReference type="AlphaFoldDB" id="A0A6J4J4S0"/>